<dbReference type="InParanoid" id="A0A7X0MXE7"/>
<gene>
    <name evidence="1" type="ORF">HNR48_003965</name>
</gene>
<evidence type="ECO:0000313" key="2">
    <source>
        <dbReference type="Proteomes" id="UP000528457"/>
    </source>
</evidence>
<evidence type="ECO:0000313" key="1">
    <source>
        <dbReference type="EMBL" id="MBB6523651.1"/>
    </source>
</evidence>
<name>A0A7X0MXE7_9GAMM</name>
<proteinExistence type="predicted"/>
<keyword evidence="2" id="KW-1185">Reference proteome</keyword>
<reference evidence="1 2" key="1">
    <citation type="submission" date="2020-08" db="EMBL/GenBank/DDBJ databases">
        <title>Genomic Encyclopedia of Type Strains, Phase IV (KMG-IV): sequencing the most valuable type-strain genomes for metagenomic binning, comparative biology and taxonomic classification.</title>
        <authorList>
            <person name="Goeker M."/>
        </authorList>
    </citation>
    <scope>NUCLEOTIDE SEQUENCE [LARGE SCALE GENOMIC DNA]</scope>
    <source>
        <strain evidence="1 2">DSM 22368</strain>
    </source>
</reference>
<dbReference type="AlphaFoldDB" id="A0A7X0MXE7"/>
<sequence>MKSFLLVFISVSISLSIAWLWHNQMHSERAVNPIVPNSVHDIYREGRFDNQFIRVDGYMKLSGSGLALYQDKDAAHFRGPVSEPELAILVPPEKIPQECINSYIRISGRSKYTVYGFAVDNLRLFWSLELGMNCLPEGYYDKDLKASLDSKTKKAKKDI</sequence>
<accession>A0A7X0MXE7</accession>
<dbReference type="RefSeq" id="WP_166843340.1">
    <property type="nucleotide sequence ID" value="NZ_JAAONY010000004.1"/>
</dbReference>
<protein>
    <submittedName>
        <fullName evidence="1">Uncharacterized protein</fullName>
    </submittedName>
</protein>
<dbReference type="EMBL" id="JACHHT010000004">
    <property type="protein sequence ID" value="MBB6523651.1"/>
    <property type="molecule type" value="Genomic_DNA"/>
</dbReference>
<organism evidence="1 2">
    <name type="scientific">Pseudoteredinibacter isoporae</name>
    <dbReference type="NCBI Taxonomy" id="570281"/>
    <lineage>
        <taxon>Bacteria</taxon>
        <taxon>Pseudomonadati</taxon>
        <taxon>Pseudomonadota</taxon>
        <taxon>Gammaproteobacteria</taxon>
        <taxon>Cellvibrionales</taxon>
        <taxon>Cellvibrionaceae</taxon>
        <taxon>Pseudoteredinibacter</taxon>
    </lineage>
</organism>
<dbReference type="Proteomes" id="UP000528457">
    <property type="component" value="Unassembled WGS sequence"/>
</dbReference>
<comment type="caution">
    <text evidence="1">The sequence shown here is derived from an EMBL/GenBank/DDBJ whole genome shotgun (WGS) entry which is preliminary data.</text>
</comment>